<dbReference type="InterPro" id="IPR016147">
    <property type="entry name" value="Pili_assmbl_chaperone_N"/>
</dbReference>
<evidence type="ECO:0000256" key="3">
    <source>
        <dbReference type="ARBA" id="ARBA00022729"/>
    </source>
</evidence>
<reference evidence="8" key="1">
    <citation type="submission" date="2023-08" db="EMBL/GenBank/DDBJ databases">
        <title>Emergence of clinically-relevant ST2 carbapenem-resistant Acinetobacter baumannii strains in hospital sewages in Zhejiang, East of China.</title>
        <authorList>
            <person name="Kaichao C."/>
            <person name="Zhang R."/>
        </authorList>
    </citation>
    <scope>NUCLEOTIDE SEQUENCE</scope>
    <source>
        <strain evidence="8">M-RB-37</strain>
    </source>
</reference>
<protein>
    <submittedName>
        <fullName evidence="8">Molecular chaperone</fullName>
    </submittedName>
</protein>
<dbReference type="Pfam" id="PF02753">
    <property type="entry name" value="PapD_C"/>
    <property type="match status" value="1"/>
</dbReference>
<dbReference type="InterPro" id="IPR016148">
    <property type="entry name" value="Pili_assmbl_chaperone_C"/>
</dbReference>
<keyword evidence="4" id="KW-0574">Periplasm</keyword>
<dbReference type="Gene3D" id="2.60.40.10">
    <property type="entry name" value="Immunoglobulins"/>
    <property type="match status" value="2"/>
</dbReference>
<dbReference type="Pfam" id="PF00345">
    <property type="entry name" value="PapD_N"/>
    <property type="match status" value="1"/>
</dbReference>
<evidence type="ECO:0000256" key="1">
    <source>
        <dbReference type="ARBA" id="ARBA00004418"/>
    </source>
</evidence>
<dbReference type="AlphaFoldDB" id="A0AAW8J8P8"/>
<sequence>MQSSYAGVGLETTRVIFNEGDKNQGVVAFNTDKTVSYLAQSWVENQHEKQSNDFVVMTPLLKVRPEQKNTVQLMKNVNLNADQESMYWLNVKFIAPNQKDADNTLKYAMTHRIKVLYRPSTLSKMTMAEEAKKLTWNVQNGQLNLKNPTPFYIHLAEVKLAGQAITTPTYIAPYAQINQKVNAPAQTNVLHLSYINDHGRAMPIELSASS</sequence>
<organism evidence="8 9">
    <name type="scientific">Acinetobacter rudis</name>
    <dbReference type="NCBI Taxonomy" id="632955"/>
    <lineage>
        <taxon>Bacteria</taxon>
        <taxon>Pseudomonadati</taxon>
        <taxon>Pseudomonadota</taxon>
        <taxon>Gammaproteobacteria</taxon>
        <taxon>Moraxellales</taxon>
        <taxon>Moraxellaceae</taxon>
        <taxon>Acinetobacter</taxon>
    </lineage>
</organism>
<comment type="similarity">
    <text evidence="2">Belongs to the periplasmic pilus chaperone family.</text>
</comment>
<feature type="domain" description="Pili assembly chaperone C-terminal" evidence="7">
    <location>
        <begin position="145"/>
        <end position="201"/>
    </location>
</feature>
<dbReference type="InterPro" id="IPR013783">
    <property type="entry name" value="Ig-like_fold"/>
</dbReference>
<proteinExistence type="inferred from homology"/>
<evidence type="ECO:0000256" key="2">
    <source>
        <dbReference type="ARBA" id="ARBA00007399"/>
    </source>
</evidence>
<keyword evidence="3" id="KW-0732">Signal</keyword>
<dbReference type="InterPro" id="IPR001829">
    <property type="entry name" value="Pili_assmbl_chaperone_bac"/>
</dbReference>
<dbReference type="SUPFAM" id="SSF49354">
    <property type="entry name" value="PapD-like"/>
    <property type="match status" value="1"/>
</dbReference>
<dbReference type="InterPro" id="IPR008962">
    <property type="entry name" value="PapD-like_sf"/>
</dbReference>
<dbReference type="InterPro" id="IPR050643">
    <property type="entry name" value="Periplasmic_pilus_chap"/>
</dbReference>
<comment type="subcellular location">
    <subcellularLocation>
        <location evidence="1">Periplasm</location>
    </subcellularLocation>
</comment>
<dbReference type="PRINTS" id="PR00969">
    <property type="entry name" value="CHAPERONPILI"/>
</dbReference>
<evidence type="ECO:0000256" key="5">
    <source>
        <dbReference type="ARBA" id="ARBA00023186"/>
    </source>
</evidence>
<dbReference type="GO" id="GO:0071555">
    <property type="term" value="P:cell wall organization"/>
    <property type="evidence" value="ECO:0007669"/>
    <property type="project" value="InterPro"/>
</dbReference>
<evidence type="ECO:0000313" key="9">
    <source>
        <dbReference type="Proteomes" id="UP001243844"/>
    </source>
</evidence>
<dbReference type="InterPro" id="IPR036316">
    <property type="entry name" value="Pili_assmbl_chap_C_dom_sf"/>
</dbReference>
<dbReference type="EMBL" id="JAVIDL010000026">
    <property type="protein sequence ID" value="MDQ8936541.1"/>
    <property type="molecule type" value="Genomic_DNA"/>
</dbReference>
<evidence type="ECO:0000313" key="8">
    <source>
        <dbReference type="EMBL" id="MDQ8936541.1"/>
    </source>
</evidence>
<evidence type="ECO:0000259" key="7">
    <source>
        <dbReference type="Pfam" id="PF02753"/>
    </source>
</evidence>
<dbReference type="Proteomes" id="UP001243844">
    <property type="component" value="Unassembled WGS sequence"/>
</dbReference>
<dbReference type="PANTHER" id="PTHR30251">
    <property type="entry name" value="PILUS ASSEMBLY CHAPERONE"/>
    <property type="match status" value="1"/>
</dbReference>
<gene>
    <name evidence="8" type="ORF">RFH47_12520</name>
</gene>
<evidence type="ECO:0000256" key="4">
    <source>
        <dbReference type="ARBA" id="ARBA00022764"/>
    </source>
</evidence>
<comment type="caution">
    <text evidence="8">The sequence shown here is derived from an EMBL/GenBank/DDBJ whole genome shotgun (WGS) entry which is preliminary data.</text>
</comment>
<dbReference type="SUPFAM" id="SSF49584">
    <property type="entry name" value="Periplasmic chaperone C-domain"/>
    <property type="match status" value="1"/>
</dbReference>
<dbReference type="RefSeq" id="WP_308981771.1">
    <property type="nucleotide sequence ID" value="NZ_JAVIDL010000026.1"/>
</dbReference>
<accession>A0AAW8J8P8</accession>
<dbReference type="PANTHER" id="PTHR30251:SF2">
    <property type="entry name" value="FIMBRIAL CHAPERONE YADV-RELATED"/>
    <property type="match status" value="1"/>
</dbReference>
<feature type="domain" description="Pili assembly chaperone N-terminal" evidence="6">
    <location>
        <begin position="7"/>
        <end position="122"/>
    </location>
</feature>
<evidence type="ECO:0000259" key="6">
    <source>
        <dbReference type="Pfam" id="PF00345"/>
    </source>
</evidence>
<keyword evidence="5" id="KW-0143">Chaperone</keyword>
<name>A0AAW8J8P8_9GAMM</name>
<dbReference type="GO" id="GO:0030288">
    <property type="term" value="C:outer membrane-bounded periplasmic space"/>
    <property type="evidence" value="ECO:0007669"/>
    <property type="project" value="InterPro"/>
</dbReference>